<organism evidence="5 6">
    <name type="scientific">Strongylocentrotus purpuratus</name>
    <name type="common">Purple sea urchin</name>
    <dbReference type="NCBI Taxonomy" id="7668"/>
    <lineage>
        <taxon>Eukaryota</taxon>
        <taxon>Metazoa</taxon>
        <taxon>Echinodermata</taxon>
        <taxon>Eleutherozoa</taxon>
        <taxon>Echinozoa</taxon>
        <taxon>Echinoidea</taxon>
        <taxon>Euechinoidea</taxon>
        <taxon>Echinacea</taxon>
        <taxon>Camarodonta</taxon>
        <taxon>Echinidea</taxon>
        <taxon>Strongylocentrotidae</taxon>
        <taxon>Strongylocentrotus</taxon>
    </lineage>
</organism>
<sequence>MSPSADKYKSFKMAASMVQSVTEDKTIKHEVFPSFLERYFTAKYQIDTNGKTAEDFCILQHSNKICVITVAGGHPIVRDKMKVEKVDFQVTANTNRMDNKVIGKNKKGAQNLQSESILCKVHCSGGKSYTIYSCIKGKLVEVNEILFSHPQLLVEKPNTEGYVAIILVRLSDYDSQFQRLISEDEYGEVLSSRANELDRPETLTLEGGKHAGNDPPT</sequence>
<dbReference type="OMA" id="GKACEDH"/>
<accession>A0A7M7P936</accession>
<dbReference type="SUPFAM" id="SSF51230">
    <property type="entry name" value="Single hybrid motif"/>
    <property type="match status" value="1"/>
</dbReference>
<evidence type="ECO:0000256" key="3">
    <source>
        <dbReference type="ARBA" id="ARBA00030463"/>
    </source>
</evidence>
<dbReference type="InterPro" id="IPR033753">
    <property type="entry name" value="GCV_H/Fam206"/>
</dbReference>
<reference evidence="6" key="1">
    <citation type="submission" date="2015-02" db="EMBL/GenBank/DDBJ databases">
        <title>Genome sequencing for Strongylocentrotus purpuratus.</title>
        <authorList>
            <person name="Murali S."/>
            <person name="Liu Y."/>
            <person name="Vee V."/>
            <person name="English A."/>
            <person name="Wang M."/>
            <person name="Skinner E."/>
            <person name="Han Y."/>
            <person name="Muzny D.M."/>
            <person name="Worley K.C."/>
            <person name="Gibbs R.A."/>
        </authorList>
    </citation>
    <scope>NUCLEOTIDE SEQUENCE</scope>
</reference>
<dbReference type="GO" id="GO:0051015">
    <property type="term" value="F:actin filament binding"/>
    <property type="evidence" value="ECO:0000318"/>
    <property type="project" value="GO_Central"/>
</dbReference>
<dbReference type="RefSeq" id="XP_030848172.1">
    <property type="nucleotide sequence ID" value="XM_030992312.1"/>
</dbReference>
<dbReference type="InParanoid" id="A0A7M7P936"/>
<dbReference type="InterPro" id="IPR039169">
    <property type="entry name" value="Abitram"/>
</dbReference>
<keyword evidence="6" id="KW-1185">Reference proteome</keyword>
<evidence type="ECO:0000313" key="5">
    <source>
        <dbReference type="EnsemblMetazoa" id="XP_030848172"/>
    </source>
</evidence>
<dbReference type="GO" id="GO:0030833">
    <property type="term" value="P:regulation of actin filament polymerization"/>
    <property type="evidence" value="ECO:0000318"/>
    <property type="project" value="GO_Central"/>
</dbReference>
<dbReference type="OrthoDB" id="48130at2759"/>
<dbReference type="InterPro" id="IPR011053">
    <property type="entry name" value="Single_hybrid_motif"/>
</dbReference>
<dbReference type="GO" id="GO:0030425">
    <property type="term" value="C:dendrite"/>
    <property type="evidence" value="ECO:0000318"/>
    <property type="project" value="GO_Central"/>
</dbReference>
<dbReference type="AlphaFoldDB" id="A0A7M7P936"/>
<dbReference type="GO" id="GO:0032433">
    <property type="term" value="C:filopodium tip"/>
    <property type="evidence" value="ECO:0000318"/>
    <property type="project" value="GO_Central"/>
</dbReference>
<dbReference type="GO" id="GO:0003785">
    <property type="term" value="F:actin monomer binding"/>
    <property type="evidence" value="ECO:0000318"/>
    <property type="project" value="GO_Central"/>
</dbReference>
<dbReference type="Proteomes" id="UP000007110">
    <property type="component" value="Unassembled WGS sequence"/>
</dbReference>
<dbReference type="PANTHER" id="PTHR13651">
    <property type="entry name" value="PROTEIN ABITRAM"/>
    <property type="match status" value="1"/>
</dbReference>
<protein>
    <recommendedName>
        <fullName evidence="2">Protein Abitram</fullName>
    </recommendedName>
    <alternativeName>
        <fullName evidence="3">Actin-binding transcription modulator</fullName>
    </alternativeName>
</protein>
<dbReference type="GO" id="GO:0051489">
    <property type="term" value="P:regulation of filopodium assembly"/>
    <property type="evidence" value="ECO:0000318"/>
    <property type="project" value="GO_Central"/>
</dbReference>
<dbReference type="Gene3D" id="2.40.50.100">
    <property type="match status" value="1"/>
</dbReference>
<evidence type="ECO:0000256" key="1">
    <source>
        <dbReference type="ARBA" id="ARBA00010764"/>
    </source>
</evidence>
<dbReference type="GO" id="GO:0048813">
    <property type="term" value="P:dendrite morphogenesis"/>
    <property type="evidence" value="ECO:0000318"/>
    <property type="project" value="GO_Central"/>
</dbReference>
<feature type="region of interest" description="Disordered" evidence="4">
    <location>
        <begin position="192"/>
        <end position="217"/>
    </location>
</feature>
<proteinExistence type="inferred from homology"/>
<name>A0A7M7P936_STRPU</name>
<dbReference type="EnsemblMetazoa" id="XM_030992312">
    <property type="protein sequence ID" value="XP_030848172"/>
    <property type="gene ID" value="LOC115918843"/>
</dbReference>
<dbReference type="GeneID" id="115918843"/>
<evidence type="ECO:0000256" key="4">
    <source>
        <dbReference type="SAM" id="MobiDB-lite"/>
    </source>
</evidence>
<dbReference type="GO" id="GO:0030027">
    <property type="term" value="C:lamellipodium"/>
    <property type="evidence" value="ECO:0000318"/>
    <property type="project" value="GO_Central"/>
</dbReference>
<evidence type="ECO:0000313" key="6">
    <source>
        <dbReference type="Proteomes" id="UP000007110"/>
    </source>
</evidence>
<evidence type="ECO:0000256" key="2">
    <source>
        <dbReference type="ARBA" id="ARBA00019325"/>
    </source>
</evidence>
<dbReference type="FunCoup" id="A0A7M7P936">
    <property type="interactions" value="976"/>
</dbReference>
<dbReference type="KEGG" id="spu:115918843"/>
<comment type="similarity">
    <text evidence="1">Belongs to the ABITRAM family.</text>
</comment>
<dbReference type="Pfam" id="PF01597">
    <property type="entry name" value="GCV_H"/>
    <property type="match status" value="1"/>
</dbReference>
<dbReference type="PANTHER" id="PTHR13651:SF0">
    <property type="entry name" value="PROTEIN ABITRAM"/>
    <property type="match status" value="1"/>
</dbReference>
<dbReference type="GO" id="GO:0005634">
    <property type="term" value="C:nucleus"/>
    <property type="evidence" value="ECO:0000318"/>
    <property type="project" value="GO_Central"/>
</dbReference>
<feature type="compositionally biased region" description="Basic and acidic residues" evidence="4">
    <location>
        <begin position="195"/>
        <end position="217"/>
    </location>
</feature>
<reference evidence="5" key="2">
    <citation type="submission" date="2021-01" db="UniProtKB">
        <authorList>
            <consortium name="EnsemblMetazoa"/>
        </authorList>
    </citation>
    <scope>IDENTIFICATION</scope>
</reference>